<organism evidence="2 3">
    <name type="scientific">Lentithecium fluviatile CBS 122367</name>
    <dbReference type="NCBI Taxonomy" id="1168545"/>
    <lineage>
        <taxon>Eukaryota</taxon>
        <taxon>Fungi</taxon>
        <taxon>Dikarya</taxon>
        <taxon>Ascomycota</taxon>
        <taxon>Pezizomycotina</taxon>
        <taxon>Dothideomycetes</taxon>
        <taxon>Pleosporomycetidae</taxon>
        <taxon>Pleosporales</taxon>
        <taxon>Massarineae</taxon>
        <taxon>Lentitheciaceae</taxon>
        <taxon>Lentithecium</taxon>
    </lineage>
</organism>
<evidence type="ECO:0000256" key="1">
    <source>
        <dbReference type="SAM" id="MobiDB-lite"/>
    </source>
</evidence>
<feature type="non-terminal residue" evidence="2">
    <location>
        <position position="1"/>
    </location>
</feature>
<feature type="compositionally biased region" description="Low complexity" evidence="1">
    <location>
        <begin position="29"/>
        <end position="38"/>
    </location>
</feature>
<reference evidence="2" key="1">
    <citation type="journal article" date="2020" name="Stud. Mycol.">
        <title>101 Dothideomycetes genomes: a test case for predicting lifestyles and emergence of pathogens.</title>
        <authorList>
            <person name="Haridas S."/>
            <person name="Albert R."/>
            <person name="Binder M."/>
            <person name="Bloem J."/>
            <person name="Labutti K."/>
            <person name="Salamov A."/>
            <person name="Andreopoulos B."/>
            <person name="Baker S."/>
            <person name="Barry K."/>
            <person name="Bills G."/>
            <person name="Bluhm B."/>
            <person name="Cannon C."/>
            <person name="Castanera R."/>
            <person name="Culley D."/>
            <person name="Daum C."/>
            <person name="Ezra D."/>
            <person name="Gonzalez J."/>
            <person name="Henrissat B."/>
            <person name="Kuo A."/>
            <person name="Liang C."/>
            <person name="Lipzen A."/>
            <person name="Lutzoni F."/>
            <person name="Magnuson J."/>
            <person name="Mondo S."/>
            <person name="Nolan M."/>
            <person name="Ohm R."/>
            <person name="Pangilinan J."/>
            <person name="Park H.-J."/>
            <person name="Ramirez L."/>
            <person name="Alfaro M."/>
            <person name="Sun H."/>
            <person name="Tritt A."/>
            <person name="Yoshinaga Y."/>
            <person name="Zwiers L.-H."/>
            <person name="Turgeon B."/>
            <person name="Goodwin S."/>
            <person name="Spatafora J."/>
            <person name="Crous P."/>
            <person name="Grigoriev I."/>
        </authorList>
    </citation>
    <scope>NUCLEOTIDE SEQUENCE</scope>
    <source>
        <strain evidence="2">CBS 122367</strain>
    </source>
</reference>
<dbReference type="OrthoDB" id="3799394at2759"/>
<name>A0A6G1ITF1_9PLEO</name>
<sequence>LQSCPPLTTKTLSTSTTTRRSISRPPPSSTTTSSTKPYPTHDPCGGFRLPTPLTCKEGYICIKDPYRPGCGPECDGPGICVRDKMCGGFAGFACPERGQVCHDDPRDTCDPQKGGADCGGLCVWPHGVEEDVVV</sequence>
<feature type="region of interest" description="Disordered" evidence="1">
    <location>
        <begin position="1"/>
        <end position="47"/>
    </location>
</feature>
<dbReference type="EMBL" id="MU005592">
    <property type="protein sequence ID" value="KAF2681378.1"/>
    <property type="molecule type" value="Genomic_DNA"/>
</dbReference>
<feature type="compositionally biased region" description="Low complexity" evidence="1">
    <location>
        <begin position="1"/>
        <end position="20"/>
    </location>
</feature>
<proteinExistence type="predicted"/>
<evidence type="ECO:0000313" key="3">
    <source>
        <dbReference type="Proteomes" id="UP000799291"/>
    </source>
</evidence>
<gene>
    <name evidence="2" type="ORF">K458DRAFT_310126</name>
</gene>
<dbReference type="AlphaFoldDB" id="A0A6G1ITF1"/>
<keyword evidence="3" id="KW-1185">Reference proteome</keyword>
<accession>A0A6G1ITF1</accession>
<protein>
    <submittedName>
        <fullName evidence="2">Uncharacterized protein</fullName>
    </submittedName>
</protein>
<dbReference type="Proteomes" id="UP000799291">
    <property type="component" value="Unassembled WGS sequence"/>
</dbReference>
<evidence type="ECO:0000313" key="2">
    <source>
        <dbReference type="EMBL" id="KAF2681378.1"/>
    </source>
</evidence>